<dbReference type="EMBL" id="CAJPEV010001256">
    <property type="protein sequence ID" value="CAG0891671.1"/>
    <property type="molecule type" value="Genomic_DNA"/>
</dbReference>
<sequence length="241" mass="27352">MDSWQGDPELPDPDRNSRIRTETPDASSKGAASSLADELLETMKEKRSLGRHMLHLLLKRDTQSLLMGYGVGEPYYALGFLRQRCQMLKHLDLSYQSHLTPKIFVDTLKCLPRLQILNLQHTPSGDQSLHNSHIITKHSSVRSHSEETVQVMEVIGEYCPHIRDLNMTSTAISDRGVWKLCESSTGEPRSQDLVRFKVTETRVTAEGIAFLLLQCPALVDVDFPDMIQVRRTPTRLGNFRL</sequence>
<dbReference type="AlphaFoldDB" id="A0A7R8XA55"/>
<evidence type="ECO:0000313" key="3">
    <source>
        <dbReference type="Proteomes" id="UP000677054"/>
    </source>
</evidence>
<dbReference type="Proteomes" id="UP000677054">
    <property type="component" value="Unassembled WGS sequence"/>
</dbReference>
<accession>A0A7R8XA55</accession>
<dbReference type="Gene3D" id="3.80.10.10">
    <property type="entry name" value="Ribonuclease Inhibitor"/>
    <property type="match status" value="1"/>
</dbReference>
<feature type="compositionally biased region" description="Basic and acidic residues" evidence="1">
    <location>
        <begin position="12"/>
        <end position="23"/>
    </location>
</feature>
<dbReference type="InterPro" id="IPR001611">
    <property type="entry name" value="Leu-rich_rpt"/>
</dbReference>
<proteinExistence type="predicted"/>
<dbReference type="SUPFAM" id="SSF52047">
    <property type="entry name" value="RNI-like"/>
    <property type="match status" value="1"/>
</dbReference>
<gene>
    <name evidence="2" type="ORF">DSTB1V02_LOCUS6689</name>
</gene>
<organism evidence="2">
    <name type="scientific">Darwinula stevensoni</name>
    <dbReference type="NCBI Taxonomy" id="69355"/>
    <lineage>
        <taxon>Eukaryota</taxon>
        <taxon>Metazoa</taxon>
        <taxon>Ecdysozoa</taxon>
        <taxon>Arthropoda</taxon>
        <taxon>Crustacea</taxon>
        <taxon>Oligostraca</taxon>
        <taxon>Ostracoda</taxon>
        <taxon>Podocopa</taxon>
        <taxon>Podocopida</taxon>
        <taxon>Darwinulocopina</taxon>
        <taxon>Darwinuloidea</taxon>
        <taxon>Darwinulidae</taxon>
        <taxon>Darwinula</taxon>
    </lineage>
</organism>
<name>A0A7R8XA55_9CRUS</name>
<feature type="region of interest" description="Disordered" evidence="1">
    <location>
        <begin position="1"/>
        <end position="33"/>
    </location>
</feature>
<dbReference type="OrthoDB" id="6350214at2759"/>
<evidence type="ECO:0000256" key="1">
    <source>
        <dbReference type="SAM" id="MobiDB-lite"/>
    </source>
</evidence>
<keyword evidence="3" id="KW-1185">Reference proteome</keyword>
<dbReference type="InterPro" id="IPR032675">
    <property type="entry name" value="LRR_dom_sf"/>
</dbReference>
<evidence type="ECO:0000313" key="2">
    <source>
        <dbReference type="EMBL" id="CAD7246846.1"/>
    </source>
</evidence>
<dbReference type="Pfam" id="PF13516">
    <property type="entry name" value="LRR_6"/>
    <property type="match status" value="1"/>
</dbReference>
<protein>
    <submittedName>
        <fullName evidence="2">Uncharacterized protein</fullName>
    </submittedName>
</protein>
<dbReference type="EMBL" id="LR900773">
    <property type="protein sequence ID" value="CAD7246846.1"/>
    <property type="molecule type" value="Genomic_DNA"/>
</dbReference>
<reference evidence="2" key="1">
    <citation type="submission" date="2020-11" db="EMBL/GenBank/DDBJ databases">
        <authorList>
            <person name="Tran Van P."/>
        </authorList>
    </citation>
    <scope>NUCLEOTIDE SEQUENCE</scope>
</reference>